<keyword evidence="1" id="KW-0436">Ligase</keyword>
<dbReference type="Gene3D" id="3.40.50.20">
    <property type="match status" value="1"/>
</dbReference>
<dbReference type="RefSeq" id="WP_057632543.1">
    <property type="nucleotide sequence ID" value="NZ_CABHWO010000021.1"/>
</dbReference>
<proteinExistence type="predicted"/>
<protein>
    <submittedName>
        <fullName evidence="6">ATP-grasp domain-containing protein</fullName>
    </submittedName>
</protein>
<evidence type="ECO:0000313" key="7">
    <source>
        <dbReference type="Proteomes" id="UP001057860"/>
    </source>
</evidence>
<dbReference type="InterPro" id="IPR052032">
    <property type="entry name" value="ATP-dep_AA_Ligase"/>
</dbReference>
<name>A0ABY5ULK7_9GAMM</name>
<sequence length="404" mass="45696">MRVLVLHCVRYESILYHLAIDHQNNDVVYIGLPDKLADIPSNLRCEKVSITGEKALYEEVESWLTDHPQKFDKLISVSEFELLTAAKLRERFGINGANYAQTEKVRNKVIMKQCVQNAGIRTPRFAHLTHWFKDQTVFPVAGKVVIKPLDGASSKYVTIFATAESAFDTLTQRTTGVPQLDAGQYDNFEIEEYCSGPILHIDGIVSNDKILIIIASRYINSLLDFANGTPSGSVQFETDKVFENWVSTILAATEIHNGAFHLEAIETDNGNVFLEIAHRVGGARISDTFELKTGIHPSVAEIKAHLDNDIQLNIKWDMDYLYGWFIFPGHHLAADKYQISGHEYLHDHPNVLHLNQLPLEQYLLKTVTYNEKRLPLAGIIRGQTTQELTNMLNEMYSRVKITSA</sequence>
<accession>A0ABY5ULK7</accession>
<organism evidence="6 7">
    <name type="scientific">Yersinia alsatica</name>
    <dbReference type="NCBI Taxonomy" id="2890317"/>
    <lineage>
        <taxon>Bacteria</taxon>
        <taxon>Pseudomonadati</taxon>
        <taxon>Pseudomonadota</taxon>
        <taxon>Gammaproteobacteria</taxon>
        <taxon>Enterobacterales</taxon>
        <taxon>Yersiniaceae</taxon>
        <taxon>Yersinia</taxon>
    </lineage>
</organism>
<evidence type="ECO:0000256" key="4">
    <source>
        <dbReference type="PROSITE-ProRule" id="PRU00409"/>
    </source>
</evidence>
<dbReference type="GeneID" id="75141154"/>
<evidence type="ECO:0000313" key="6">
    <source>
        <dbReference type="EMBL" id="UWM43849.1"/>
    </source>
</evidence>
<keyword evidence="2 4" id="KW-0547">Nucleotide-binding</keyword>
<evidence type="ECO:0000256" key="1">
    <source>
        <dbReference type="ARBA" id="ARBA00022598"/>
    </source>
</evidence>
<dbReference type="PANTHER" id="PTHR43585">
    <property type="entry name" value="FUMIPYRROLE BIOSYNTHESIS PROTEIN C"/>
    <property type="match status" value="1"/>
</dbReference>
<evidence type="ECO:0000256" key="2">
    <source>
        <dbReference type="ARBA" id="ARBA00022741"/>
    </source>
</evidence>
<dbReference type="Proteomes" id="UP001057860">
    <property type="component" value="Chromosome"/>
</dbReference>
<evidence type="ECO:0000256" key="3">
    <source>
        <dbReference type="ARBA" id="ARBA00022840"/>
    </source>
</evidence>
<dbReference type="Gene3D" id="3.30.470.20">
    <property type="entry name" value="ATP-grasp fold, B domain"/>
    <property type="match status" value="1"/>
</dbReference>
<evidence type="ECO:0000259" key="5">
    <source>
        <dbReference type="PROSITE" id="PS50975"/>
    </source>
</evidence>
<dbReference type="PROSITE" id="PS50975">
    <property type="entry name" value="ATP_GRASP"/>
    <property type="match status" value="1"/>
</dbReference>
<reference evidence="6" key="1">
    <citation type="submission" date="2022-08" db="EMBL/GenBank/DDBJ databases">
        <authorList>
            <person name="Bogun A."/>
            <person name="Kislichkina A."/>
            <person name="Solomentsev V."/>
            <person name="Skryabin Y."/>
            <person name="Sizova A."/>
            <person name="Platonov M."/>
            <person name="Dentovskaya S."/>
        </authorList>
    </citation>
    <scope>NUCLEOTIDE SEQUENCE</scope>
    <source>
        <strain evidence="6">SCPM-O-B-7604</strain>
    </source>
</reference>
<keyword evidence="3 4" id="KW-0067">ATP-binding</keyword>
<dbReference type="Pfam" id="PF13535">
    <property type="entry name" value="ATP-grasp_4"/>
    <property type="match status" value="1"/>
</dbReference>
<keyword evidence="7" id="KW-1185">Reference proteome</keyword>
<dbReference type="InterPro" id="IPR011761">
    <property type="entry name" value="ATP-grasp"/>
</dbReference>
<feature type="domain" description="ATP-grasp" evidence="5">
    <location>
        <begin position="112"/>
        <end position="306"/>
    </location>
</feature>
<gene>
    <name evidence="6" type="ORF">N0H69_14105</name>
</gene>
<dbReference type="SUPFAM" id="SSF56059">
    <property type="entry name" value="Glutathione synthetase ATP-binding domain-like"/>
    <property type="match status" value="1"/>
</dbReference>
<dbReference type="EMBL" id="CP104006">
    <property type="protein sequence ID" value="UWM43849.1"/>
    <property type="molecule type" value="Genomic_DNA"/>
</dbReference>
<dbReference type="PANTHER" id="PTHR43585:SF2">
    <property type="entry name" value="ATP-GRASP ENZYME FSQD"/>
    <property type="match status" value="1"/>
</dbReference>